<evidence type="ECO:0000256" key="4">
    <source>
        <dbReference type="RuleBase" id="RU003345"/>
    </source>
</evidence>
<dbReference type="AlphaFoldDB" id="A0A840QKT8"/>
<dbReference type="PANTHER" id="PTHR43353">
    <property type="entry name" value="SUCCINATE-SEMIALDEHYDE DEHYDROGENASE, MITOCHONDRIAL"/>
    <property type="match status" value="1"/>
</dbReference>
<dbReference type="InterPro" id="IPR016160">
    <property type="entry name" value="Ald_DH_CS_CYS"/>
</dbReference>
<dbReference type="InterPro" id="IPR015590">
    <property type="entry name" value="Aldehyde_DH_dom"/>
</dbReference>
<dbReference type="GO" id="GO:0102810">
    <property type="term" value="F:glutarate-semialdehyde dehydrogenase (NADP+) activity"/>
    <property type="evidence" value="ECO:0007669"/>
    <property type="project" value="UniProtKB-EC"/>
</dbReference>
<keyword evidence="7" id="KW-1185">Reference proteome</keyword>
<reference evidence="6 7" key="1">
    <citation type="submission" date="2020-08" db="EMBL/GenBank/DDBJ databases">
        <title>Sequencing the genomes of 1000 actinobacteria strains.</title>
        <authorList>
            <person name="Klenk H.-P."/>
        </authorList>
    </citation>
    <scope>NUCLEOTIDE SEQUENCE [LARGE SCALE GENOMIC DNA]</scope>
    <source>
        <strain evidence="6 7">DSM 45584</strain>
    </source>
</reference>
<organism evidence="6 7">
    <name type="scientific">Saccharopolyspora phatthalungensis</name>
    <dbReference type="NCBI Taxonomy" id="664693"/>
    <lineage>
        <taxon>Bacteria</taxon>
        <taxon>Bacillati</taxon>
        <taxon>Actinomycetota</taxon>
        <taxon>Actinomycetes</taxon>
        <taxon>Pseudonocardiales</taxon>
        <taxon>Pseudonocardiaceae</taxon>
        <taxon>Saccharopolyspora</taxon>
    </lineage>
</organism>
<sequence>MDETTVHPGRAAVERLIGDSPAPLIEGRSRPGSEWFDVLAPATGDRLAQVSEATADAASAAVAAASGALPGWASMPAWERFEVLRRGVEALRDVVDDLAELISAETGKPLTEARGEAANTVRFFEWFSHETLRLPGEYWPEATRDRDAAVLREPVGVVAAITPWNFPAFMVACKVGAALAAGCTVVLKPAEQTPLTALAIAGVFHRAGLPAGVWNVVPAGRPERVGEVLLTAAEVACVSFTGSRAVGELMMRTAAGSVKRVLLELGGNSAAVVLADADLELSAAQLVRARFLNAGQACMAANRVYAVESVYDELVARLGEHTRALRVGDPRNGETNLGPLIDLAAVDRLEGQLAAAVAQGAEVLTGGRRLRENTASAFLEPALVAASGDAQPAVFDEELFGPALAVVRCRDEDEAVRLANATEYGLAGYVFTRDHRRAIAVSRRLVVGSVAVNCALISEPQLPFGGAKASGIGRERGRAGVEEFLEFKTVQIGAG</sequence>
<dbReference type="Gene3D" id="3.40.309.10">
    <property type="entry name" value="Aldehyde Dehydrogenase, Chain A, domain 2"/>
    <property type="match status" value="1"/>
</dbReference>
<dbReference type="Gene3D" id="3.40.605.10">
    <property type="entry name" value="Aldehyde Dehydrogenase, Chain A, domain 1"/>
    <property type="match status" value="1"/>
</dbReference>
<dbReference type="EC" id="1.2.1.20" evidence="6"/>
<dbReference type="FunFam" id="3.40.605.10:FF:000007">
    <property type="entry name" value="NAD/NADP-dependent betaine aldehyde dehydrogenase"/>
    <property type="match status" value="1"/>
</dbReference>
<comment type="similarity">
    <text evidence="1 4">Belongs to the aldehyde dehydrogenase family.</text>
</comment>
<dbReference type="InterPro" id="IPR016162">
    <property type="entry name" value="Ald_DH_N"/>
</dbReference>
<dbReference type="PANTHER" id="PTHR43353:SF5">
    <property type="entry name" value="SUCCINATE-SEMIALDEHYDE DEHYDROGENASE, MITOCHONDRIAL"/>
    <property type="match status" value="1"/>
</dbReference>
<feature type="domain" description="Aldehyde dehydrogenase" evidence="5">
    <location>
        <begin position="34"/>
        <end position="490"/>
    </location>
</feature>
<accession>A0A840QKT8</accession>
<name>A0A840QKT8_9PSEU</name>
<feature type="active site" evidence="3">
    <location>
        <position position="264"/>
    </location>
</feature>
<dbReference type="GO" id="GO:0036243">
    <property type="term" value="F:succinate-semialdehyde dehydrogenase (NADP+) activity"/>
    <property type="evidence" value="ECO:0007669"/>
    <property type="project" value="UniProtKB-EC"/>
</dbReference>
<gene>
    <name evidence="6" type="ORF">BJ970_006992</name>
</gene>
<dbReference type="InterPro" id="IPR029510">
    <property type="entry name" value="Ald_DH_CS_GLU"/>
</dbReference>
<dbReference type="EMBL" id="JACHIW010000002">
    <property type="protein sequence ID" value="MBB5159393.1"/>
    <property type="molecule type" value="Genomic_DNA"/>
</dbReference>
<dbReference type="SUPFAM" id="SSF53720">
    <property type="entry name" value="ALDH-like"/>
    <property type="match status" value="1"/>
</dbReference>
<comment type="caution">
    <text evidence="6">The sequence shown here is derived from an EMBL/GenBank/DDBJ whole genome shotgun (WGS) entry which is preliminary data.</text>
</comment>
<dbReference type="PROSITE" id="PS00687">
    <property type="entry name" value="ALDEHYDE_DEHYDR_GLU"/>
    <property type="match status" value="1"/>
</dbReference>
<proteinExistence type="inferred from homology"/>
<dbReference type="Pfam" id="PF00171">
    <property type="entry name" value="Aldedh"/>
    <property type="match status" value="1"/>
</dbReference>
<evidence type="ECO:0000256" key="1">
    <source>
        <dbReference type="ARBA" id="ARBA00009986"/>
    </source>
</evidence>
<evidence type="ECO:0000313" key="7">
    <source>
        <dbReference type="Proteomes" id="UP000584374"/>
    </source>
</evidence>
<dbReference type="PROSITE" id="PS00070">
    <property type="entry name" value="ALDEHYDE_DEHYDR_CYS"/>
    <property type="match status" value="1"/>
</dbReference>
<dbReference type="EC" id="1.2.1.79" evidence="6"/>
<dbReference type="Proteomes" id="UP000584374">
    <property type="component" value="Unassembled WGS sequence"/>
</dbReference>
<dbReference type="EC" id="1.2.1.16" evidence="6"/>
<dbReference type="RefSeq" id="WP_184731761.1">
    <property type="nucleotide sequence ID" value="NZ_JACHIW010000002.1"/>
</dbReference>
<evidence type="ECO:0000256" key="2">
    <source>
        <dbReference type="ARBA" id="ARBA00023002"/>
    </source>
</evidence>
<dbReference type="InterPro" id="IPR016161">
    <property type="entry name" value="Ald_DH/histidinol_DH"/>
</dbReference>
<keyword evidence="2 4" id="KW-0560">Oxidoreductase</keyword>
<evidence type="ECO:0000313" key="6">
    <source>
        <dbReference type="EMBL" id="MBB5159393.1"/>
    </source>
</evidence>
<evidence type="ECO:0000259" key="5">
    <source>
        <dbReference type="Pfam" id="PF00171"/>
    </source>
</evidence>
<evidence type="ECO:0000256" key="3">
    <source>
        <dbReference type="PROSITE-ProRule" id="PRU10007"/>
    </source>
</evidence>
<dbReference type="InterPro" id="IPR016163">
    <property type="entry name" value="Ald_DH_C"/>
</dbReference>
<protein>
    <submittedName>
        <fullName evidence="6">Succinate-semialdehyde dehydrogenase/glutarate-semialdehyde dehydrogenase</fullName>
        <ecNumber evidence="6">1.2.1.16</ecNumber>
        <ecNumber evidence="6">1.2.1.20</ecNumber>
        <ecNumber evidence="6">1.2.1.79</ecNumber>
    </submittedName>
</protein>
<dbReference type="InterPro" id="IPR050740">
    <property type="entry name" value="Aldehyde_DH_Superfamily"/>
</dbReference>